<feature type="compositionally biased region" description="Low complexity" evidence="1">
    <location>
        <begin position="229"/>
        <end position="254"/>
    </location>
</feature>
<feature type="compositionally biased region" description="Pro residues" evidence="1">
    <location>
        <begin position="263"/>
        <end position="272"/>
    </location>
</feature>
<gene>
    <name evidence="3" type="ORF">ONE63_008328</name>
</gene>
<keyword evidence="2" id="KW-1133">Transmembrane helix</keyword>
<name>A0AAV7XPW9_9NEOP</name>
<dbReference type="Proteomes" id="UP001075354">
    <property type="component" value="Chromosome 6"/>
</dbReference>
<keyword evidence="2" id="KW-0472">Membrane</keyword>
<evidence type="ECO:0000313" key="3">
    <source>
        <dbReference type="EMBL" id="KAJ1526749.1"/>
    </source>
</evidence>
<feature type="transmembrane region" description="Helical" evidence="2">
    <location>
        <begin position="140"/>
        <end position="164"/>
    </location>
</feature>
<feature type="transmembrane region" description="Helical" evidence="2">
    <location>
        <begin position="170"/>
        <end position="188"/>
    </location>
</feature>
<sequence>MSSRKPPPDRVHVCVCVRVYWSTVLTRVCKPTFRLQRKWVDRLGRWLIPINLRRLLKAQGALDSILAFAFTVAFFSELARPGTFTSRDALQLMSHQELRRYLAFYLWYAFMYLAQLTVSLLLFLDVRNVKYDVDGRRRTIFMFLVFSPTLVVNLVLSAANVLYFPWAPLGLLYVLHILFVAPYWLYALRYYHWLGDGELVHFEAPLVVTGGAGAGAPCDRAAAAGTASTSLSLTPGPWPGSSSGGSESPRVSGSAAEHDGVECPPPASPPRPPRVRVLVGRLVSIDDE</sequence>
<evidence type="ECO:0000313" key="4">
    <source>
        <dbReference type="Proteomes" id="UP001075354"/>
    </source>
</evidence>
<keyword evidence="4" id="KW-1185">Reference proteome</keyword>
<protein>
    <submittedName>
        <fullName evidence="3">Uncharacterized protein</fullName>
    </submittedName>
</protein>
<organism evidence="3 4">
    <name type="scientific">Megalurothrips usitatus</name>
    <name type="common">bean blossom thrips</name>
    <dbReference type="NCBI Taxonomy" id="439358"/>
    <lineage>
        <taxon>Eukaryota</taxon>
        <taxon>Metazoa</taxon>
        <taxon>Ecdysozoa</taxon>
        <taxon>Arthropoda</taxon>
        <taxon>Hexapoda</taxon>
        <taxon>Insecta</taxon>
        <taxon>Pterygota</taxon>
        <taxon>Neoptera</taxon>
        <taxon>Paraneoptera</taxon>
        <taxon>Thysanoptera</taxon>
        <taxon>Terebrantia</taxon>
        <taxon>Thripoidea</taxon>
        <taxon>Thripidae</taxon>
        <taxon>Megalurothrips</taxon>
    </lineage>
</organism>
<feature type="transmembrane region" description="Helical" evidence="2">
    <location>
        <begin position="61"/>
        <end position="82"/>
    </location>
</feature>
<dbReference type="AlphaFoldDB" id="A0AAV7XPW9"/>
<proteinExistence type="predicted"/>
<feature type="transmembrane region" description="Helical" evidence="2">
    <location>
        <begin position="102"/>
        <end position="124"/>
    </location>
</feature>
<feature type="region of interest" description="Disordered" evidence="1">
    <location>
        <begin position="229"/>
        <end position="275"/>
    </location>
</feature>
<dbReference type="EMBL" id="JAPTSV010000006">
    <property type="protein sequence ID" value="KAJ1526749.1"/>
    <property type="molecule type" value="Genomic_DNA"/>
</dbReference>
<reference evidence="3" key="1">
    <citation type="submission" date="2022-12" db="EMBL/GenBank/DDBJ databases">
        <title>Chromosome-level genome assembly of the bean flower thrips Megalurothrips usitatus.</title>
        <authorList>
            <person name="Ma L."/>
            <person name="Liu Q."/>
            <person name="Li H."/>
            <person name="Cai W."/>
        </authorList>
    </citation>
    <scope>NUCLEOTIDE SEQUENCE</scope>
    <source>
        <strain evidence="3">Cailab_2022a</strain>
    </source>
</reference>
<keyword evidence="2" id="KW-0812">Transmembrane</keyword>
<comment type="caution">
    <text evidence="3">The sequence shown here is derived from an EMBL/GenBank/DDBJ whole genome shotgun (WGS) entry which is preliminary data.</text>
</comment>
<evidence type="ECO:0000256" key="1">
    <source>
        <dbReference type="SAM" id="MobiDB-lite"/>
    </source>
</evidence>
<evidence type="ECO:0000256" key="2">
    <source>
        <dbReference type="SAM" id="Phobius"/>
    </source>
</evidence>
<accession>A0AAV7XPW9</accession>